<reference evidence="1" key="1">
    <citation type="submission" date="2018-05" db="EMBL/GenBank/DDBJ databases">
        <authorList>
            <person name="Lanie J.A."/>
            <person name="Ng W.-L."/>
            <person name="Kazmierczak K.M."/>
            <person name="Andrzejewski T.M."/>
            <person name="Davidsen T.M."/>
            <person name="Wayne K.J."/>
            <person name="Tettelin H."/>
            <person name="Glass J.I."/>
            <person name="Rusch D."/>
            <person name="Podicherti R."/>
            <person name="Tsui H.-C.T."/>
            <person name="Winkler M.E."/>
        </authorList>
    </citation>
    <scope>NUCLEOTIDE SEQUENCE</scope>
</reference>
<protein>
    <recommendedName>
        <fullName evidence="2">RidA family protein</fullName>
    </recommendedName>
</protein>
<proteinExistence type="predicted"/>
<name>A0A382INV1_9ZZZZ</name>
<dbReference type="Gene3D" id="3.30.1330.40">
    <property type="entry name" value="RutC-like"/>
    <property type="match status" value="1"/>
</dbReference>
<feature type="non-terminal residue" evidence="1">
    <location>
        <position position="69"/>
    </location>
</feature>
<dbReference type="InterPro" id="IPR035959">
    <property type="entry name" value="RutC-like_sf"/>
</dbReference>
<evidence type="ECO:0000313" key="1">
    <source>
        <dbReference type="EMBL" id="SVC01286.1"/>
    </source>
</evidence>
<dbReference type="EMBL" id="UINC01068563">
    <property type="protein sequence ID" value="SVC01286.1"/>
    <property type="molecule type" value="Genomic_DNA"/>
</dbReference>
<organism evidence="1">
    <name type="scientific">marine metagenome</name>
    <dbReference type="NCBI Taxonomy" id="408172"/>
    <lineage>
        <taxon>unclassified sequences</taxon>
        <taxon>metagenomes</taxon>
        <taxon>ecological metagenomes</taxon>
    </lineage>
</organism>
<accession>A0A382INV1</accession>
<gene>
    <name evidence="1" type="ORF">METZ01_LOCUS254140</name>
</gene>
<dbReference type="AlphaFoldDB" id="A0A382INV1"/>
<evidence type="ECO:0008006" key="2">
    <source>
        <dbReference type="Google" id="ProtNLM"/>
    </source>
</evidence>
<sequence>MPEQPTPEQRLNDLGLEIAEPLALPPGVEAPLVMVRVSGTKAYVSGHGPQNSDGTLATHLLGKVGDTIT</sequence>